<evidence type="ECO:0000256" key="1">
    <source>
        <dbReference type="SAM" id="Phobius"/>
    </source>
</evidence>
<reference evidence="2 3" key="1">
    <citation type="journal article" date="2019" name="ISME J.">
        <title>Candidatus Macondimonas diazotrophica, a novel gammaproteobacterial genus dominating crude-oil-contaminated coastal sediments.</title>
        <authorList>
            <person name="Karthikeyan S."/>
            <person name="Konstantinidis K."/>
        </authorList>
    </citation>
    <scope>NUCLEOTIDE SEQUENCE [LARGE SCALE GENOMIC DNA]</scope>
    <source>
        <strain evidence="2 3">KTK01</strain>
    </source>
</reference>
<protein>
    <submittedName>
        <fullName evidence="2">DUF2177 family protein</fullName>
    </submittedName>
</protein>
<dbReference type="OrthoDB" id="166547at2"/>
<feature type="transmembrane region" description="Helical" evidence="1">
    <location>
        <begin position="110"/>
        <end position="131"/>
    </location>
</feature>
<dbReference type="RefSeq" id="WP_135281924.1">
    <property type="nucleotide sequence ID" value="NZ_SRIO01000009.1"/>
</dbReference>
<feature type="transmembrane region" description="Helical" evidence="1">
    <location>
        <begin position="6"/>
        <end position="25"/>
    </location>
</feature>
<dbReference type="InterPro" id="IPR018687">
    <property type="entry name" value="DUF2177_membr"/>
</dbReference>
<gene>
    <name evidence="2" type="ORF">E4680_08180</name>
</gene>
<dbReference type="AlphaFoldDB" id="A0A4Z0FAH5"/>
<sequence length="134" mass="14901">MKLLLTYGLALMIFLVLDAVWLGYLCKDFYLSRMEPIMLERPRMGAAMLFYTVYVTGLMYFVIVPALSTGGWHAAAVNGGLFGFFTYLTYNATAYAVIKRFDLGLAVVDVAWGSFIAATVSALTVLGIQWWDTP</sequence>
<accession>A0A4Z0FAH5</accession>
<dbReference type="Pfam" id="PF09945">
    <property type="entry name" value="DUF2177"/>
    <property type="match status" value="1"/>
</dbReference>
<name>A0A4Z0FAH5_9GAMM</name>
<feature type="transmembrane region" description="Helical" evidence="1">
    <location>
        <begin position="79"/>
        <end position="98"/>
    </location>
</feature>
<feature type="transmembrane region" description="Helical" evidence="1">
    <location>
        <begin position="46"/>
        <end position="67"/>
    </location>
</feature>
<keyword evidence="3" id="KW-1185">Reference proteome</keyword>
<proteinExistence type="predicted"/>
<keyword evidence="1" id="KW-0472">Membrane</keyword>
<keyword evidence="1" id="KW-1133">Transmembrane helix</keyword>
<comment type="caution">
    <text evidence="2">The sequence shown here is derived from an EMBL/GenBank/DDBJ whole genome shotgun (WGS) entry which is preliminary data.</text>
</comment>
<organism evidence="2 3">
    <name type="scientific">Candidatus Macondimonas diazotrophica</name>
    <dbReference type="NCBI Taxonomy" id="2305248"/>
    <lineage>
        <taxon>Bacteria</taxon>
        <taxon>Pseudomonadati</taxon>
        <taxon>Pseudomonadota</taxon>
        <taxon>Gammaproteobacteria</taxon>
        <taxon>Chromatiales</taxon>
        <taxon>Ectothiorhodospiraceae</taxon>
        <taxon>Candidatus Macondimonas</taxon>
    </lineage>
</organism>
<keyword evidence="1" id="KW-0812">Transmembrane</keyword>
<dbReference type="EMBL" id="SRIO01000009">
    <property type="protein sequence ID" value="TFZ82449.1"/>
    <property type="molecule type" value="Genomic_DNA"/>
</dbReference>
<evidence type="ECO:0000313" key="2">
    <source>
        <dbReference type="EMBL" id="TFZ82449.1"/>
    </source>
</evidence>
<dbReference type="Proteomes" id="UP000297890">
    <property type="component" value="Unassembled WGS sequence"/>
</dbReference>
<evidence type="ECO:0000313" key="3">
    <source>
        <dbReference type="Proteomes" id="UP000297890"/>
    </source>
</evidence>